<feature type="signal peptide" evidence="2">
    <location>
        <begin position="1"/>
        <end position="17"/>
    </location>
</feature>
<dbReference type="InterPro" id="IPR019606">
    <property type="entry name" value="GerMN"/>
</dbReference>
<dbReference type="SMART" id="SM00909">
    <property type="entry name" value="Germane"/>
    <property type="match status" value="1"/>
</dbReference>
<feature type="domain" description="GerMN" evidence="3">
    <location>
        <begin position="196"/>
        <end position="286"/>
    </location>
</feature>
<reference evidence="4 5" key="1">
    <citation type="submission" date="2018-11" db="EMBL/GenBank/DDBJ databases">
        <authorList>
            <person name="Li F."/>
        </authorList>
    </citation>
    <scope>NUCLEOTIDE SEQUENCE [LARGE SCALE GENOMIC DNA]</scope>
    <source>
        <strain evidence="4 5">KIS18-7</strain>
    </source>
</reference>
<dbReference type="AlphaFoldDB" id="A0A3N0DTB7"/>
<dbReference type="PROSITE" id="PS51257">
    <property type="entry name" value="PROKAR_LIPOPROTEIN"/>
    <property type="match status" value="1"/>
</dbReference>
<dbReference type="Pfam" id="PF25976">
    <property type="entry name" value="LpqB_N"/>
    <property type="match status" value="1"/>
</dbReference>
<dbReference type="Proteomes" id="UP000277094">
    <property type="component" value="Unassembled WGS sequence"/>
</dbReference>
<dbReference type="RefSeq" id="WP_123233144.1">
    <property type="nucleotide sequence ID" value="NZ_RJSG01000002.1"/>
</dbReference>
<dbReference type="OrthoDB" id="3226781at2"/>
<dbReference type="Pfam" id="PF10646">
    <property type="entry name" value="Germane"/>
    <property type="match status" value="1"/>
</dbReference>
<keyword evidence="5" id="KW-1185">Reference proteome</keyword>
<dbReference type="Pfam" id="PF10647">
    <property type="entry name" value="Gmad1"/>
    <property type="match status" value="1"/>
</dbReference>
<feature type="chain" id="PRO_5038480027" description="GerMN domain-containing protein" evidence="2">
    <location>
        <begin position="18"/>
        <end position="583"/>
    </location>
</feature>
<keyword evidence="2" id="KW-0732">Signal</keyword>
<gene>
    <name evidence="4" type="ORF">EFL95_06035</name>
</gene>
<proteinExistence type="predicted"/>
<evidence type="ECO:0000313" key="5">
    <source>
        <dbReference type="Proteomes" id="UP000277094"/>
    </source>
</evidence>
<protein>
    <recommendedName>
        <fullName evidence="3">GerMN domain-containing protein</fullName>
    </recommendedName>
</protein>
<organism evidence="4 5">
    <name type="scientific">Nocardioides marmorisolisilvae</name>
    <dbReference type="NCBI Taxonomy" id="1542737"/>
    <lineage>
        <taxon>Bacteria</taxon>
        <taxon>Bacillati</taxon>
        <taxon>Actinomycetota</taxon>
        <taxon>Actinomycetes</taxon>
        <taxon>Propionibacteriales</taxon>
        <taxon>Nocardioidaceae</taxon>
        <taxon>Nocardioides</taxon>
    </lineage>
</organism>
<evidence type="ECO:0000313" key="4">
    <source>
        <dbReference type="EMBL" id="RNL78643.1"/>
    </source>
</evidence>
<evidence type="ECO:0000256" key="1">
    <source>
        <dbReference type="SAM" id="MobiDB-lite"/>
    </source>
</evidence>
<evidence type="ECO:0000259" key="3">
    <source>
        <dbReference type="SMART" id="SM00909"/>
    </source>
</evidence>
<name>A0A3N0DTB7_9ACTN</name>
<sequence>MRRPSGLVGLLAAVLLAAGCSTLPTSGEVHSRPDVDAGGPGQAPYFVPPGPTKGDDRAGVVRGFLLAMQANPPSIVVARQFLSERAHWQPDQGTVIYNTSTVEPTADSVVARLGDAHRLGPSGVWEPGDGATTTSVEFRLTQEDGEWRIDNPPDELAVPATYFPSLFVPFTLYFFDRTGTVLVPRRVYVPRGEQTATNLVRGLLAGPGSALDDVAVSAFPPRTTLDLAVTVDDSGLAEVPLGPRSLRMTRVEMTRVIAELSRTLRQVPGINRLRLTVDGSPLTLPDGQTDTSVNSGSELDPVIANSHDVVGIVGRRVVLDDDGTIGPIGGPFGTQGFSLRSVALDIERHRVAAVAGNGRRLYLAADQGSTSATKVRTAVTGTNLLRPVFDRFGRLWTIDRTPSGAVVHVYSGGRDRVLPVTGVSGRGISAFTVTRDGARFVATLAGGTAPTVLVGNVVRSAGGSVQRVSGISAVTVPGVDLGPALDVAQDSATTVAVLVQSASRSGRVISVELDGSPGVPGSDPDVVPGLMVGLLGSPDPNDPLRVVTKDPGQPDRPGKLLELTDAGQWVPSASNFLAAAYPQ</sequence>
<comment type="caution">
    <text evidence="4">The sequence shown here is derived from an EMBL/GenBank/DDBJ whole genome shotgun (WGS) entry which is preliminary data.</text>
</comment>
<accession>A0A3N0DTB7</accession>
<dbReference type="InterPro" id="IPR059026">
    <property type="entry name" value="LpqB_N"/>
</dbReference>
<evidence type="ECO:0000256" key="2">
    <source>
        <dbReference type="SAM" id="SignalP"/>
    </source>
</evidence>
<dbReference type="EMBL" id="RJSG01000002">
    <property type="protein sequence ID" value="RNL78643.1"/>
    <property type="molecule type" value="Genomic_DNA"/>
</dbReference>
<feature type="region of interest" description="Disordered" evidence="1">
    <location>
        <begin position="25"/>
        <end position="53"/>
    </location>
</feature>
<dbReference type="InterPro" id="IPR018910">
    <property type="entry name" value="LpqB_C"/>
</dbReference>